<gene>
    <name evidence="1" type="ORF">g.37624</name>
</gene>
<protein>
    <submittedName>
        <fullName evidence="1">Uncharacterized protein</fullName>
    </submittedName>
</protein>
<proteinExistence type="predicted"/>
<name>A0A146KNK4_LYGHE</name>
<reference evidence="1" key="1">
    <citation type="journal article" date="2016" name="Gigascience">
        <title>De novo construction of an expanded transcriptome assembly for the western tarnished plant bug, Lygus hesperus.</title>
        <authorList>
            <person name="Tassone E.E."/>
            <person name="Geib S.M."/>
            <person name="Hall B."/>
            <person name="Fabrick J.A."/>
            <person name="Brent C.S."/>
            <person name="Hull J.J."/>
        </authorList>
    </citation>
    <scope>NUCLEOTIDE SEQUENCE</scope>
</reference>
<accession>A0A146KNK4</accession>
<sequence>MMLKADGEQFFKGSMFEGDWRGDSNSVRDAELLTIWQFGGTVMADDVVVTSKLPKSDVNCLVSPDFISCPSQCPAFLYQLILNAKESPASSMKSLVETSVKDFCGNPAVCAGVRKLQATCSEPDDGCFLFKLPDESPSNQTWNILGHHCPVTYATCQSSAQNP</sequence>
<evidence type="ECO:0000313" key="1">
    <source>
        <dbReference type="EMBL" id="JAP98093.1"/>
    </source>
</evidence>
<organism evidence="1">
    <name type="scientific">Lygus hesperus</name>
    <name type="common">Western plant bug</name>
    <dbReference type="NCBI Taxonomy" id="30085"/>
    <lineage>
        <taxon>Eukaryota</taxon>
        <taxon>Metazoa</taxon>
        <taxon>Ecdysozoa</taxon>
        <taxon>Arthropoda</taxon>
        <taxon>Hexapoda</taxon>
        <taxon>Insecta</taxon>
        <taxon>Pterygota</taxon>
        <taxon>Neoptera</taxon>
        <taxon>Paraneoptera</taxon>
        <taxon>Hemiptera</taxon>
        <taxon>Heteroptera</taxon>
        <taxon>Panheteroptera</taxon>
        <taxon>Cimicomorpha</taxon>
        <taxon>Miridae</taxon>
        <taxon>Mirini</taxon>
        <taxon>Lygus</taxon>
    </lineage>
</organism>
<dbReference type="AlphaFoldDB" id="A0A146KNK4"/>
<dbReference type="EMBL" id="GDHC01020535">
    <property type="protein sequence ID" value="JAP98093.1"/>
    <property type="molecule type" value="Transcribed_RNA"/>
</dbReference>